<evidence type="ECO:0000313" key="3">
    <source>
        <dbReference type="EMBL" id="KTB36954.1"/>
    </source>
</evidence>
<dbReference type="PANTHER" id="PTHR40465:SF1">
    <property type="entry name" value="DUF6534 DOMAIN-CONTAINING PROTEIN"/>
    <property type="match status" value="1"/>
</dbReference>
<proteinExistence type="predicted"/>
<name>A0A0W0FKW1_MONRR</name>
<feature type="domain" description="DUF6534" evidence="2">
    <location>
        <begin position="225"/>
        <end position="311"/>
    </location>
</feature>
<feature type="transmembrane region" description="Helical" evidence="1">
    <location>
        <begin position="259"/>
        <end position="279"/>
    </location>
</feature>
<keyword evidence="1" id="KW-0812">Transmembrane</keyword>
<reference evidence="3 4" key="1">
    <citation type="submission" date="2015-12" db="EMBL/GenBank/DDBJ databases">
        <title>Draft genome sequence of Moniliophthora roreri, the causal agent of frosty pod rot of cacao.</title>
        <authorList>
            <person name="Aime M.C."/>
            <person name="Diaz-Valderrama J.R."/>
            <person name="Kijpornyongpan T."/>
            <person name="Phillips-Mora W."/>
        </authorList>
    </citation>
    <scope>NUCLEOTIDE SEQUENCE [LARGE SCALE GENOMIC DNA]</scope>
    <source>
        <strain evidence="3 4">MCA 2952</strain>
    </source>
</reference>
<dbReference type="InterPro" id="IPR045339">
    <property type="entry name" value="DUF6534"/>
</dbReference>
<dbReference type="EMBL" id="LATX01001871">
    <property type="protein sequence ID" value="KTB36954.1"/>
    <property type="molecule type" value="Genomic_DNA"/>
</dbReference>
<feature type="transmembrane region" description="Helical" evidence="1">
    <location>
        <begin position="285"/>
        <end position="306"/>
    </location>
</feature>
<feature type="transmembrane region" description="Helical" evidence="1">
    <location>
        <begin position="17"/>
        <end position="40"/>
    </location>
</feature>
<dbReference type="eggNOG" id="ENOG502SKAZ">
    <property type="taxonomic scope" value="Eukaryota"/>
</dbReference>
<gene>
    <name evidence="3" type="ORF">WG66_10410</name>
</gene>
<evidence type="ECO:0000259" key="2">
    <source>
        <dbReference type="Pfam" id="PF20152"/>
    </source>
</evidence>
<keyword evidence="1" id="KW-1133">Transmembrane helix</keyword>
<comment type="caution">
    <text evidence="3">The sequence shown here is derived from an EMBL/GenBank/DDBJ whole genome shotgun (WGS) entry which is preliminary data.</text>
</comment>
<evidence type="ECO:0000256" key="1">
    <source>
        <dbReference type="SAM" id="Phobius"/>
    </source>
</evidence>
<protein>
    <recommendedName>
        <fullName evidence="2">DUF6534 domain-containing protein</fullName>
    </recommendedName>
</protein>
<evidence type="ECO:0000313" key="4">
    <source>
        <dbReference type="Proteomes" id="UP000054988"/>
    </source>
</evidence>
<dbReference type="Proteomes" id="UP000054988">
    <property type="component" value="Unassembled WGS sequence"/>
</dbReference>
<accession>A0A0W0FKW1</accession>
<dbReference type="AlphaFoldDB" id="A0A0W0FKW1"/>
<sequence length="395" mass="44525">MTSTEQAHLTVDNTMGAAFIGVICAACLYGVSCVQTWFYFNRYSYDVWYIKLLVKCFVSLERRKYSRSGLQVLVVWILDSIHQGLISHTVYFYVVTNYTNAAIQADLVWSVLKFSSMWDLSQFSDHTNLLLMTVTGTDWTSGSKFPNLAGLEAEQRERSVDRDHWSAGTGRVCVFRRLHHQIVGHLCMRLVSPGLNVNTTRMKLVTWEDLTQLRGLSMTVNVLGAVSDVFIATGLFFFLHRSRTGFKKSDTMISKLIMFSVSTGLLTSICAIASLLSILVWGDTLIYVAFYFSLGRLYSNSLLATLNARQSIRGLTDETGGELSFSLQTFTKSRRNKRDIATNSKPANISIKIDTTHEMVRDRIDTAEDINSSVTEKSFKDIEKRTLGEYSSANQ</sequence>
<dbReference type="PANTHER" id="PTHR40465">
    <property type="entry name" value="CHROMOSOME 1, WHOLE GENOME SHOTGUN SEQUENCE"/>
    <property type="match status" value="1"/>
</dbReference>
<feature type="transmembrane region" description="Helical" evidence="1">
    <location>
        <begin position="72"/>
        <end position="94"/>
    </location>
</feature>
<organism evidence="3 4">
    <name type="scientific">Moniliophthora roreri</name>
    <name type="common">Frosty pod rot fungus</name>
    <name type="synonym">Monilia roreri</name>
    <dbReference type="NCBI Taxonomy" id="221103"/>
    <lineage>
        <taxon>Eukaryota</taxon>
        <taxon>Fungi</taxon>
        <taxon>Dikarya</taxon>
        <taxon>Basidiomycota</taxon>
        <taxon>Agaricomycotina</taxon>
        <taxon>Agaricomycetes</taxon>
        <taxon>Agaricomycetidae</taxon>
        <taxon>Agaricales</taxon>
        <taxon>Marasmiineae</taxon>
        <taxon>Marasmiaceae</taxon>
        <taxon>Moniliophthora</taxon>
    </lineage>
</organism>
<dbReference type="Pfam" id="PF20152">
    <property type="entry name" value="DUF6534"/>
    <property type="match status" value="1"/>
</dbReference>
<keyword evidence="1" id="KW-0472">Membrane</keyword>
<feature type="transmembrane region" description="Helical" evidence="1">
    <location>
        <begin position="218"/>
        <end position="239"/>
    </location>
</feature>